<organism evidence="2 3">
    <name type="scientific">Meripilus lineatus</name>
    <dbReference type="NCBI Taxonomy" id="2056292"/>
    <lineage>
        <taxon>Eukaryota</taxon>
        <taxon>Fungi</taxon>
        <taxon>Dikarya</taxon>
        <taxon>Basidiomycota</taxon>
        <taxon>Agaricomycotina</taxon>
        <taxon>Agaricomycetes</taxon>
        <taxon>Polyporales</taxon>
        <taxon>Meripilaceae</taxon>
        <taxon>Meripilus</taxon>
    </lineage>
</organism>
<sequence length="501" mass="56832">MADIPPTDLPNINQTLPVEVIQQIFLLSRSRDPQACWTLAAVCSHWRNISVDTPRLWNKILVSLDDRLRTPYGDVFFPGTKILTISLDRCKNVPAEVYIIKNPYLYLPRGVESRRAGEIATKLACKIESIKTIDIVTCFATSIKAFIASLPAECPILETARFFTHSPFTLKYRPIALLPGDKLKVEDFLGTRLYETFHAPKLKSLTISIGAVHNQSFHVWTSLSSLTLCWLSMHAPEKTDVEVSTVLTRLGHLGALGNLKYLRLEGEPRTVHVDDYPGFPWIRILDLRLEVWFTYISLETLVLGHLSTVASNFFLRTLAAPRLQEVRLVDMMYHSAWVNNWKCLQNTSNFPALTRFSFDDVCPHLLESLIPHMPRCEDLSIRNIGMCKCKDKPCTTKLKSLAVILSSRDANNGYPCNDLKSLTVSGETPPEWGMGSGCIHELVSFRNQDRGGWAASKLETLVYEGFEEVSEDELRWFRENVKNFTYTRIDLSRSSSFPPFA</sequence>
<dbReference type="Proteomes" id="UP001212997">
    <property type="component" value="Unassembled WGS sequence"/>
</dbReference>
<dbReference type="AlphaFoldDB" id="A0AAD5UT18"/>
<accession>A0AAD5UT18</accession>
<proteinExistence type="predicted"/>
<evidence type="ECO:0000313" key="2">
    <source>
        <dbReference type="EMBL" id="KAJ3476907.1"/>
    </source>
</evidence>
<feature type="domain" description="F-box" evidence="1">
    <location>
        <begin position="15"/>
        <end position="61"/>
    </location>
</feature>
<dbReference type="Gene3D" id="1.20.1280.50">
    <property type="match status" value="1"/>
</dbReference>
<name>A0AAD5UT18_9APHY</name>
<evidence type="ECO:0000259" key="1">
    <source>
        <dbReference type="Pfam" id="PF12937"/>
    </source>
</evidence>
<gene>
    <name evidence="2" type="ORF">NLI96_g10828</name>
</gene>
<protein>
    <recommendedName>
        <fullName evidence="1">F-box domain-containing protein</fullName>
    </recommendedName>
</protein>
<dbReference type="Pfam" id="PF12937">
    <property type="entry name" value="F-box-like"/>
    <property type="match status" value="1"/>
</dbReference>
<keyword evidence="3" id="KW-1185">Reference proteome</keyword>
<dbReference type="InterPro" id="IPR001810">
    <property type="entry name" value="F-box_dom"/>
</dbReference>
<dbReference type="SUPFAM" id="SSF81383">
    <property type="entry name" value="F-box domain"/>
    <property type="match status" value="1"/>
</dbReference>
<dbReference type="InterPro" id="IPR036047">
    <property type="entry name" value="F-box-like_dom_sf"/>
</dbReference>
<evidence type="ECO:0000313" key="3">
    <source>
        <dbReference type="Proteomes" id="UP001212997"/>
    </source>
</evidence>
<comment type="caution">
    <text evidence="2">The sequence shown here is derived from an EMBL/GenBank/DDBJ whole genome shotgun (WGS) entry which is preliminary data.</text>
</comment>
<dbReference type="EMBL" id="JANAWD010000654">
    <property type="protein sequence ID" value="KAJ3476907.1"/>
    <property type="molecule type" value="Genomic_DNA"/>
</dbReference>
<reference evidence="2" key="1">
    <citation type="submission" date="2022-07" db="EMBL/GenBank/DDBJ databases">
        <title>Genome Sequence of Physisporinus lineatus.</title>
        <authorList>
            <person name="Buettner E."/>
        </authorList>
    </citation>
    <scope>NUCLEOTIDE SEQUENCE</scope>
    <source>
        <strain evidence="2">VT162</strain>
    </source>
</reference>